<dbReference type="AlphaFoldDB" id="A0A4P2QY67"/>
<evidence type="ECO:0000313" key="4">
    <source>
        <dbReference type="Proteomes" id="UP000295497"/>
    </source>
</evidence>
<proteinExistence type="predicted"/>
<feature type="compositionally biased region" description="Low complexity" evidence="1">
    <location>
        <begin position="27"/>
        <end position="39"/>
    </location>
</feature>
<evidence type="ECO:0008006" key="5">
    <source>
        <dbReference type="Google" id="ProtNLM"/>
    </source>
</evidence>
<feature type="region of interest" description="Disordered" evidence="1">
    <location>
        <begin position="21"/>
        <end position="51"/>
    </location>
</feature>
<accession>A0A4P2QY67</accession>
<dbReference type="RefSeq" id="WP_237244339.1">
    <property type="nucleotide sequence ID" value="NZ_CP012672.1"/>
</dbReference>
<reference evidence="3 4" key="1">
    <citation type="submission" date="2015-09" db="EMBL/GenBank/DDBJ databases">
        <title>Sorangium comparison.</title>
        <authorList>
            <person name="Zaburannyi N."/>
            <person name="Bunk B."/>
            <person name="Overmann J."/>
            <person name="Mueller R."/>
        </authorList>
    </citation>
    <scope>NUCLEOTIDE SEQUENCE [LARGE SCALE GENOMIC DNA]</scope>
    <source>
        <strain evidence="3 4">So ce836</strain>
    </source>
</reference>
<protein>
    <recommendedName>
        <fullName evidence="5">Haem-binding uptake Tiki superfamily ChaN domain-containing protein</fullName>
    </recommendedName>
</protein>
<evidence type="ECO:0000256" key="1">
    <source>
        <dbReference type="SAM" id="MobiDB-lite"/>
    </source>
</evidence>
<evidence type="ECO:0000256" key="2">
    <source>
        <dbReference type="SAM" id="SignalP"/>
    </source>
</evidence>
<keyword evidence="2" id="KW-0732">Signal</keyword>
<feature type="chain" id="PRO_5021028544" description="Haem-binding uptake Tiki superfamily ChaN domain-containing protein" evidence="2">
    <location>
        <begin position="22"/>
        <end position="322"/>
    </location>
</feature>
<evidence type="ECO:0000313" key="3">
    <source>
        <dbReference type="EMBL" id="AUX35176.1"/>
    </source>
</evidence>
<dbReference type="Proteomes" id="UP000295497">
    <property type="component" value="Chromosome"/>
</dbReference>
<dbReference type="PROSITE" id="PS51257">
    <property type="entry name" value="PROKAR_LIPOPROTEIN"/>
    <property type="match status" value="1"/>
</dbReference>
<dbReference type="EMBL" id="CP012672">
    <property type="protein sequence ID" value="AUX35176.1"/>
    <property type="molecule type" value="Genomic_DNA"/>
</dbReference>
<name>A0A4P2QY67_SORCE</name>
<organism evidence="3 4">
    <name type="scientific">Sorangium cellulosum</name>
    <name type="common">Polyangium cellulosum</name>
    <dbReference type="NCBI Taxonomy" id="56"/>
    <lineage>
        <taxon>Bacteria</taxon>
        <taxon>Pseudomonadati</taxon>
        <taxon>Myxococcota</taxon>
        <taxon>Polyangia</taxon>
        <taxon>Polyangiales</taxon>
        <taxon>Polyangiaceae</taxon>
        <taxon>Sorangium</taxon>
    </lineage>
</organism>
<feature type="signal peptide" evidence="2">
    <location>
        <begin position="1"/>
        <end position="21"/>
    </location>
</feature>
<gene>
    <name evidence="3" type="ORF">SOCE836_073650</name>
</gene>
<sequence>MRTPRTSLVAAALLAACGAPAGGGAPSAGAARAVAGGPSSPSPAPQAPGPAASATAAAAAAAPASPAPAPCGALGCLAFDAPAQAFAHALQSGPRVLAVGEAHAQQGAEGVPSATRRFTELFLPALAGRASDLIVELWAVDPRCKREQVARVEEEQRAVTQAQSAGNQGEFLALGSEANRLGIRPHLLAPSCQEYDAIVRAGPDAVTAMLEMIARLTAAEAKALLGREDAAGKMVIAYGGALHNDVAPRPGRERWSFGPELSAATGGKYVELDLIVREFIKDSESWRALPWYPHFDREAHPDKTVLFNPSPGAYVLIFPRSS</sequence>